<proteinExistence type="inferred from homology"/>
<dbReference type="Gene3D" id="1.20.58.220">
    <property type="entry name" value="Phosphate transport system protein phou homolog 2, domain 2"/>
    <property type="match status" value="1"/>
</dbReference>
<comment type="similarity">
    <text evidence="2 7">Belongs to the PhoU family.</text>
</comment>
<evidence type="ECO:0000256" key="6">
    <source>
        <dbReference type="ARBA" id="ARBA00022592"/>
    </source>
</evidence>
<feature type="domain" description="PhoU" evidence="8">
    <location>
        <begin position="120"/>
        <end position="205"/>
    </location>
</feature>
<dbReference type="InterPro" id="IPR026022">
    <property type="entry name" value="PhoU_dom"/>
</dbReference>
<feature type="domain" description="PhoU" evidence="8">
    <location>
        <begin position="17"/>
        <end position="103"/>
    </location>
</feature>
<dbReference type="NCBIfam" id="TIGR02135">
    <property type="entry name" value="phoU_full"/>
    <property type="match status" value="1"/>
</dbReference>
<comment type="subcellular location">
    <subcellularLocation>
        <location evidence="1 7">Cytoplasm</location>
    </subcellularLocation>
</comment>
<keyword evidence="10" id="KW-1185">Reference proteome</keyword>
<dbReference type="InterPro" id="IPR028366">
    <property type="entry name" value="PhoU"/>
</dbReference>
<evidence type="ECO:0000259" key="8">
    <source>
        <dbReference type="Pfam" id="PF01895"/>
    </source>
</evidence>
<dbReference type="GO" id="GO:0005737">
    <property type="term" value="C:cytoplasm"/>
    <property type="evidence" value="ECO:0007669"/>
    <property type="project" value="UniProtKB-SubCell"/>
</dbReference>
<dbReference type="PANTHER" id="PTHR42930">
    <property type="entry name" value="PHOSPHATE-SPECIFIC TRANSPORT SYSTEM ACCESSORY PROTEIN PHOU"/>
    <property type="match status" value="1"/>
</dbReference>
<dbReference type="SUPFAM" id="SSF109755">
    <property type="entry name" value="PhoU-like"/>
    <property type="match status" value="1"/>
</dbReference>
<evidence type="ECO:0000256" key="2">
    <source>
        <dbReference type="ARBA" id="ARBA00008107"/>
    </source>
</evidence>
<comment type="function">
    <text evidence="7">Plays a role in the regulation of phosphate uptake.</text>
</comment>
<evidence type="ECO:0000313" key="10">
    <source>
        <dbReference type="Proteomes" id="UP000549765"/>
    </source>
</evidence>
<gene>
    <name evidence="9" type="primary">phoU</name>
    <name evidence="9" type="ORF">HF964_06220</name>
</gene>
<reference evidence="9 10" key="1">
    <citation type="submission" date="2020-04" db="EMBL/GenBank/DDBJ databases">
        <title>MicrobeNet Type strains.</title>
        <authorList>
            <person name="Nicholson A.C."/>
        </authorList>
    </citation>
    <scope>NUCLEOTIDE SEQUENCE [LARGE SCALE GENOMIC DNA]</scope>
    <source>
        <strain evidence="9 10">CCUG 61472</strain>
    </source>
</reference>
<name>A0A7X6S3A3_9LACO</name>
<dbReference type="RefSeq" id="WP_168722190.1">
    <property type="nucleotide sequence ID" value="NZ_JAAXPN010000006.1"/>
</dbReference>
<evidence type="ECO:0000313" key="9">
    <source>
        <dbReference type="EMBL" id="NKZ24393.1"/>
    </source>
</evidence>
<dbReference type="PANTHER" id="PTHR42930:SF3">
    <property type="entry name" value="PHOSPHATE-SPECIFIC TRANSPORT SYSTEM ACCESSORY PROTEIN PHOU"/>
    <property type="match status" value="1"/>
</dbReference>
<accession>A0A7X6S3A3</accession>
<dbReference type="GO" id="GO:0045936">
    <property type="term" value="P:negative regulation of phosphate metabolic process"/>
    <property type="evidence" value="ECO:0007669"/>
    <property type="project" value="InterPro"/>
</dbReference>
<dbReference type="GO" id="GO:0006817">
    <property type="term" value="P:phosphate ion transport"/>
    <property type="evidence" value="ECO:0007669"/>
    <property type="project" value="UniProtKB-KW"/>
</dbReference>
<evidence type="ECO:0000256" key="3">
    <source>
        <dbReference type="ARBA" id="ARBA00011738"/>
    </source>
</evidence>
<sequence>MRRLFDEELADLDASFTEMGMLVSETIGKSVVAFVNHDRETALEIINSDEQINQREVAIEKKTFEMIALYQPVTIDLREIVTVLKAVSELERMGDHARDVAEATIRVKGTKRSASIEETIATMGEQTRQMVKDILGVYVNDDAQGASVIAANNLSVGQLSHQVRLDVITNIEKDSELATSGTDYLIVAGHLKRIADYVTNIAEWIVYKRTGKIVDLNPGNSSSFV</sequence>
<dbReference type="Proteomes" id="UP000549765">
    <property type="component" value="Unassembled WGS sequence"/>
</dbReference>
<keyword evidence="6 7" id="KW-0592">Phosphate transport</keyword>
<dbReference type="GO" id="GO:0030643">
    <property type="term" value="P:intracellular phosphate ion homeostasis"/>
    <property type="evidence" value="ECO:0007669"/>
    <property type="project" value="InterPro"/>
</dbReference>
<keyword evidence="5 7" id="KW-0963">Cytoplasm</keyword>
<evidence type="ECO:0000256" key="7">
    <source>
        <dbReference type="PIRNR" id="PIRNR003107"/>
    </source>
</evidence>
<dbReference type="Pfam" id="PF01895">
    <property type="entry name" value="PhoU"/>
    <property type="match status" value="2"/>
</dbReference>
<evidence type="ECO:0000256" key="4">
    <source>
        <dbReference type="ARBA" id="ARBA00022448"/>
    </source>
</evidence>
<evidence type="ECO:0000256" key="5">
    <source>
        <dbReference type="ARBA" id="ARBA00022490"/>
    </source>
</evidence>
<comment type="caution">
    <text evidence="9">The sequence shown here is derived from an EMBL/GenBank/DDBJ whole genome shotgun (WGS) entry which is preliminary data.</text>
</comment>
<evidence type="ECO:0000256" key="1">
    <source>
        <dbReference type="ARBA" id="ARBA00004496"/>
    </source>
</evidence>
<keyword evidence="4 7" id="KW-0813">Transport</keyword>
<dbReference type="InterPro" id="IPR038078">
    <property type="entry name" value="PhoU-like_sf"/>
</dbReference>
<comment type="subunit">
    <text evidence="3 7">Homodimer.</text>
</comment>
<dbReference type="PIRSF" id="PIRSF003107">
    <property type="entry name" value="PhoU"/>
    <property type="match status" value="1"/>
</dbReference>
<dbReference type="AlphaFoldDB" id="A0A7X6S3A3"/>
<dbReference type="EMBL" id="JAAXPN010000006">
    <property type="protein sequence ID" value="NKZ24393.1"/>
    <property type="molecule type" value="Genomic_DNA"/>
</dbReference>
<organism evidence="9 10">
    <name type="scientific">Periweissella fabalis</name>
    <dbReference type="NCBI Taxonomy" id="1070421"/>
    <lineage>
        <taxon>Bacteria</taxon>
        <taxon>Bacillati</taxon>
        <taxon>Bacillota</taxon>
        <taxon>Bacilli</taxon>
        <taxon>Lactobacillales</taxon>
        <taxon>Lactobacillaceae</taxon>
        <taxon>Periweissella</taxon>
    </lineage>
</organism>
<dbReference type="FunFam" id="1.20.58.220:FF:000004">
    <property type="entry name" value="Phosphate-specific transport system accessory protein PhoU"/>
    <property type="match status" value="1"/>
</dbReference>
<protein>
    <recommendedName>
        <fullName evidence="7">Phosphate-specific transport system accessory protein PhoU</fullName>
    </recommendedName>
</protein>